<accession>A0ABM1M2X1</accession>
<protein>
    <submittedName>
        <fullName evidence="5">Serine/threonine-protein phosphatase 4 regulatory subunit 1-like isoform X1</fullName>
    </submittedName>
</protein>
<evidence type="ECO:0000313" key="4">
    <source>
        <dbReference type="Proteomes" id="UP000695000"/>
    </source>
</evidence>
<gene>
    <name evidence="5" type="primary">LOC108557057</name>
</gene>
<dbReference type="RefSeq" id="XP_017768921.1">
    <property type="nucleotide sequence ID" value="XM_017913432.1"/>
</dbReference>
<evidence type="ECO:0000313" key="5">
    <source>
        <dbReference type="RefSeq" id="XP_017768921.1"/>
    </source>
</evidence>
<dbReference type="Gene3D" id="1.25.10.10">
    <property type="entry name" value="Leucine-rich Repeat Variant"/>
    <property type="match status" value="2"/>
</dbReference>
<reference evidence="5" key="1">
    <citation type="submission" date="2025-08" db="UniProtKB">
        <authorList>
            <consortium name="RefSeq"/>
        </authorList>
    </citation>
    <scope>IDENTIFICATION</scope>
    <source>
        <tissue evidence="5">Whole Larva</tissue>
    </source>
</reference>
<name>A0ABM1M2X1_NICVS</name>
<feature type="compositionally biased region" description="Polar residues" evidence="3">
    <location>
        <begin position="532"/>
        <end position="543"/>
    </location>
</feature>
<evidence type="ECO:0000256" key="3">
    <source>
        <dbReference type="SAM" id="MobiDB-lite"/>
    </source>
</evidence>
<evidence type="ECO:0000256" key="2">
    <source>
        <dbReference type="PROSITE-ProRule" id="PRU00103"/>
    </source>
</evidence>
<dbReference type="InterPro" id="IPR051023">
    <property type="entry name" value="PP2A_Regulatory_Subunit_A"/>
</dbReference>
<sequence>MADISIVLSNCLDDSDEGVYEQGDPSAGDVADNTPPLEHVKKYAESENVYTRQMVSRVLLELFKLGPVDGLTQDFPQIMDVVSRLVEGEEIMVCTSMLEQLPNLALLGVQCSERVPILADIVGDYILPLVVRNLGTSKEQVRKSAHQTLFSLMEQGLVTKAQAEIQVCPTILALSRKECLMYYHTDAIALMCKLVSLVGRDVTERVFLDRFLELCADQMFYVRRVCAAHFGDFCAVVGKQSYEKLLLPAFINLCNDDAWGVRKACADVAMCVSCACSPMARRNVLAPVYAKFLQDDNRWVRSSAFQTLGPFISTFADPTITSLAYNNMGELVLVSTDGSEFKINSTVPLTEDVKHMYYIPWDDGKAAVEAASQLFMEYPTYDKQMKEIAGMEATSNDIDSTIKNLVDIFQVVGSENEIETEQQSVVEVSGEPLIKDDRNDEEGSFSNVNIDDVVEMYSDHCVTDDETKKKNAAASGSANCEQGERTNLVNSAEKAAAGDNVVNAEQKENQIDCDISAITDQLTNVDLSNGNQVNQSLSQNGTEATEARLDNGNDKAPTVQGKDEEGVDNLYNSYNYWYVPPDLPLDPSVVNAQEFTTANETALNASDEQSAASLNDTFNKPMNTTHVLDHSYVKTDNSSDDLPEPNAELTELKEPSQHIVPQLLIDHFISMTDPNTAQCADDNIIYHCAYSLPAVALTLGSSNFHLLKGTVKSLAENMQYKVRRTLASSLHELAEILGPESAFTYLTPIFNGFIKDLDEVRIGILKHLAHFLKLISPTKRLSYLPRLTVFLQNHHELNWRFRHEFAEQLLQSVTLFPPVEASKHITLIAQILLYDKVSAVREVALTLVCELMKHIGSEPGLMPMTLVRFAEKFAHSKKWKMRQTFVLLSAELLSSNALPIEQFASEVMPHLLDLSWDPVANVRLVVGRTITQNMIENEYLSDPENQHNEMIQKVLQRLQNDKDNDVRQSAQYEEIDTEVS</sequence>
<dbReference type="InterPro" id="IPR016024">
    <property type="entry name" value="ARM-type_fold"/>
</dbReference>
<feature type="region of interest" description="Disordered" evidence="3">
    <location>
        <begin position="532"/>
        <end position="560"/>
    </location>
</feature>
<keyword evidence="1" id="KW-0677">Repeat</keyword>
<dbReference type="InterPro" id="IPR021133">
    <property type="entry name" value="HEAT_type_2"/>
</dbReference>
<dbReference type="PANTHER" id="PTHR10648:SF1">
    <property type="entry name" value="SERINE_THREONINE-PROTEIN PHOSPHATASE 4 REGULATORY SUBUNIT 1"/>
    <property type="match status" value="1"/>
</dbReference>
<proteinExistence type="predicted"/>
<feature type="repeat" description="HEAT" evidence="2">
    <location>
        <begin position="707"/>
        <end position="745"/>
    </location>
</feature>
<keyword evidence="4" id="KW-1185">Reference proteome</keyword>
<organism evidence="4 5">
    <name type="scientific">Nicrophorus vespilloides</name>
    <name type="common">Boreal carrion beetle</name>
    <dbReference type="NCBI Taxonomy" id="110193"/>
    <lineage>
        <taxon>Eukaryota</taxon>
        <taxon>Metazoa</taxon>
        <taxon>Ecdysozoa</taxon>
        <taxon>Arthropoda</taxon>
        <taxon>Hexapoda</taxon>
        <taxon>Insecta</taxon>
        <taxon>Pterygota</taxon>
        <taxon>Neoptera</taxon>
        <taxon>Endopterygota</taxon>
        <taxon>Coleoptera</taxon>
        <taxon>Polyphaga</taxon>
        <taxon>Staphyliniformia</taxon>
        <taxon>Silphidae</taxon>
        <taxon>Nicrophorinae</taxon>
        <taxon>Nicrophorus</taxon>
    </lineage>
</organism>
<dbReference type="InterPro" id="IPR011989">
    <property type="entry name" value="ARM-like"/>
</dbReference>
<evidence type="ECO:0000256" key="1">
    <source>
        <dbReference type="ARBA" id="ARBA00022737"/>
    </source>
</evidence>
<dbReference type="GeneID" id="108557057"/>
<dbReference type="SUPFAM" id="SSF48371">
    <property type="entry name" value="ARM repeat"/>
    <property type="match status" value="1"/>
</dbReference>
<dbReference type="PANTHER" id="PTHR10648">
    <property type="entry name" value="SERINE/THREONINE-PROTEIN PHOSPHATASE PP2A 65 KDA REGULATORY SUBUNIT"/>
    <property type="match status" value="1"/>
</dbReference>
<dbReference type="Proteomes" id="UP000695000">
    <property type="component" value="Unplaced"/>
</dbReference>
<dbReference type="PROSITE" id="PS50077">
    <property type="entry name" value="HEAT_REPEAT"/>
    <property type="match status" value="2"/>
</dbReference>
<feature type="repeat" description="HEAT" evidence="2">
    <location>
        <begin position="285"/>
        <end position="323"/>
    </location>
</feature>